<dbReference type="AlphaFoldDB" id="A0A836CPM1"/>
<dbReference type="InterPro" id="IPR050568">
    <property type="entry name" value="Transcr_DNA_Rep_Reg"/>
</dbReference>
<protein>
    <recommendedName>
        <fullName evidence="9">Transcription factor CBF/NF-Y/archaeal histone domain-containing protein</fullName>
    </recommendedName>
</protein>
<evidence type="ECO:0000256" key="7">
    <source>
        <dbReference type="SAM" id="Coils"/>
    </source>
</evidence>
<evidence type="ECO:0000256" key="4">
    <source>
        <dbReference type="ARBA" id="ARBA00023163"/>
    </source>
</evidence>
<accession>A0A836CPM1</accession>
<evidence type="ECO:0000259" key="9">
    <source>
        <dbReference type="Pfam" id="PF00808"/>
    </source>
</evidence>
<dbReference type="InterPro" id="IPR009072">
    <property type="entry name" value="Histone-fold"/>
</dbReference>
<evidence type="ECO:0000256" key="5">
    <source>
        <dbReference type="ARBA" id="ARBA00023242"/>
    </source>
</evidence>
<dbReference type="OrthoDB" id="1272441at2759"/>
<feature type="region of interest" description="Disordered" evidence="8">
    <location>
        <begin position="436"/>
        <end position="473"/>
    </location>
</feature>
<evidence type="ECO:0000256" key="3">
    <source>
        <dbReference type="ARBA" id="ARBA00023125"/>
    </source>
</evidence>
<dbReference type="PANTHER" id="PTHR10252:SF8">
    <property type="entry name" value="NUCLEAR TRANSCRIPTION FACTOR Y SUBUNIT GAMMA"/>
    <property type="match status" value="1"/>
</dbReference>
<keyword evidence="5" id="KW-0539">Nucleus</keyword>
<dbReference type="EMBL" id="JAFCMP010000001">
    <property type="protein sequence ID" value="KAG5192969.1"/>
    <property type="molecule type" value="Genomic_DNA"/>
</dbReference>
<dbReference type="PANTHER" id="PTHR10252">
    <property type="entry name" value="HISTONE-LIKE TRANSCRIPTION FACTOR CCAAT-RELATED"/>
    <property type="match status" value="1"/>
</dbReference>
<dbReference type="InterPro" id="IPR003958">
    <property type="entry name" value="CBFA_NFYB_domain"/>
</dbReference>
<dbReference type="GO" id="GO:0005634">
    <property type="term" value="C:nucleus"/>
    <property type="evidence" value="ECO:0007669"/>
    <property type="project" value="UniProtKB-SubCell"/>
</dbReference>
<dbReference type="FunFam" id="1.10.20.10:FF:000062">
    <property type="entry name" value="Nuclear transcription factor Y subunit C"/>
    <property type="match status" value="1"/>
</dbReference>
<dbReference type="Pfam" id="PF00808">
    <property type="entry name" value="CBFD_NFYB_HMF"/>
    <property type="match status" value="1"/>
</dbReference>
<feature type="compositionally biased region" description="Low complexity" evidence="8">
    <location>
        <begin position="447"/>
        <end position="473"/>
    </location>
</feature>
<reference evidence="10" key="1">
    <citation type="submission" date="2021-02" db="EMBL/GenBank/DDBJ databases">
        <title>First Annotated Genome of the Yellow-green Alga Tribonema minus.</title>
        <authorList>
            <person name="Mahan K.M."/>
        </authorList>
    </citation>
    <scope>NUCLEOTIDE SEQUENCE</scope>
    <source>
        <strain evidence="10">UTEX B ZZ1240</strain>
    </source>
</reference>
<keyword evidence="11" id="KW-1185">Reference proteome</keyword>
<dbReference type="GO" id="GO:0046982">
    <property type="term" value="F:protein heterodimerization activity"/>
    <property type="evidence" value="ECO:0007669"/>
    <property type="project" value="InterPro"/>
</dbReference>
<dbReference type="CDD" id="cd22908">
    <property type="entry name" value="HFD_NFYC-like"/>
    <property type="match status" value="1"/>
</dbReference>
<comment type="subcellular location">
    <subcellularLocation>
        <location evidence="1">Nucleus</location>
    </subcellularLocation>
</comment>
<dbReference type="Proteomes" id="UP000664859">
    <property type="component" value="Unassembled WGS sequence"/>
</dbReference>
<gene>
    <name evidence="10" type="ORF">JKP88DRAFT_291502</name>
</gene>
<evidence type="ECO:0000313" key="10">
    <source>
        <dbReference type="EMBL" id="KAG5192969.1"/>
    </source>
</evidence>
<feature type="domain" description="Transcription factor CBF/NF-Y/archaeal histone" evidence="9">
    <location>
        <begin position="141"/>
        <end position="211"/>
    </location>
</feature>
<name>A0A836CPM1_9STRA</name>
<evidence type="ECO:0000256" key="2">
    <source>
        <dbReference type="ARBA" id="ARBA00023015"/>
    </source>
</evidence>
<comment type="caution">
    <text evidence="10">The sequence shown here is derived from an EMBL/GenBank/DDBJ whole genome shotgun (WGS) entry which is preliminary data.</text>
</comment>
<dbReference type="GO" id="GO:0000978">
    <property type="term" value="F:RNA polymerase II cis-regulatory region sequence-specific DNA binding"/>
    <property type="evidence" value="ECO:0007669"/>
    <property type="project" value="TreeGrafter"/>
</dbReference>
<evidence type="ECO:0000256" key="6">
    <source>
        <dbReference type="ARBA" id="ARBA00038129"/>
    </source>
</evidence>
<dbReference type="Gene3D" id="1.10.20.10">
    <property type="entry name" value="Histone, subunit A"/>
    <property type="match status" value="1"/>
</dbReference>
<feature type="coiled-coil region" evidence="7">
    <location>
        <begin position="357"/>
        <end position="432"/>
    </location>
</feature>
<keyword evidence="4" id="KW-0804">Transcription</keyword>
<keyword evidence="3" id="KW-0238">DNA-binding</keyword>
<evidence type="ECO:0000256" key="1">
    <source>
        <dbReference type="ARBA" id="ARBA00004123"/>
    </source>
</evidence>
<organism evidence="10 11">
    <name type="scientific">Tribonema minus</name>
    <dbReference type="NCBI Taxonomy" id="303371"/>
    <lineage>
        <taxon>Eukaryota</taxon>
        <taxon>Sar</taxon>
        <taxon>Stramenopiles</taxon>
        <taxon>Ochrophyta</taxon>
        <taxon>PX clade</taxon>
        <taxon>Xanthophyceae</taxon>
        <taxon>Tribonematales</taxon>
        <taxon>Tribonemataceae</taxon>
        <taxon>Tribonema</taxon>
    </lineage>
</organism>
<evidence type="ECO:0000313" key="11">
    <source>
        <dbReference type="Proteomes" id="UP000664859"/>
    </source>
</evidence>
<dbReference type="GO" id="GO:0000981">
    <property type="term" value="F:DNA-binding transcription factor activity, RNA polymerase II-specific"/>
    <property type="evidence" value="ECO:0007669"/>
    <property type="project" value="TreeGrafter"/>
</dbReference>
<keyword evidence="7" id="KW-0175">Coiled coil</keyword>
<proteinExistence type="inferred from homology"/>
<sequence>MFCGRWRGGDGVAVICTRSKLRTIRSKQDLPAGTSVRRMVIAMRLIVQALRSEFRIGTELTSNRIVPAGLPVRRMLQHLQAVILTATGATAGAEGEAVALQIHVQQQFQEEQARVDKFWSQAQADISGIDPHASDIKFGDLPLARIKKIMRLEDEIRDENSGGRFMISNDAPVVLSMACELFVRELTVRAAGFADENKRRTLQRHDLSQALARSDMYDFLIDIVPRDDAPPAKDPDARGDAAQAAQLVMLQQQVSARALAWVDGAADGGAAGAAAGGGGGGGGAGGRRRAAAAAAPAMTQEQLQALQMQQLQLMLAMTAQSPEAAAQLQQVQAAWQQQQQGQQRAQQPQFLSEALQLNDAQVAAQQQQLQRQLQQQQQHQQALHQQHQQDLQLQHALQQQQQQQQQRAMYQQQMLQQQQQQQQQQLALLQQHAELEPLLPPPPPMPQQQQQHELQQQHLLQQQQALQQQHNAQQQSIAQQANLLMGLMHANGSAGGQQQEAGASLDAGIVPDVSSAI</sequence>
<dbReference type="SUPFAM" id="SSF47113">
    <property type="entry name" value="Histone-fold"/>
    <property type="match status" value="1"/>
</dbReference>
<evidence type="ECO:0000256" key="8">
    <source>
        <dbReference type="SAM" id="MobiDB-lite"/>
    </source>
</evidence>
<keyword evidence="2" id="KW-0805">Transcription regulation</keyword>
<comment type="similarity">
    <text evidence="6">Belongs to the NFYC/HAP5 subunit family.</text>
</comment>